<evidence type="ECO:0000256" key="1">
    <source>
        <dbReference type="ARBA" id="ARBA00004651"/>
    </source>
</evidence>
<protein>
    <submittedName>
        <fullName evidence="10">Iron complex transport system permease protein</fullName>
    </submittedName>
</protein>
<proteinExistence type="inferred from homology"/>
<feature type="transmembrane region" description="Helical" evidence="8">
    <location>
        <begin position="182"/>
        <end position="200"/>
    </location>
</feature>
<evidence type="ECO:0000256" key="3">
    <source>
        <dbReference type="ARBA" id="ARBA00022448"/>
    </source>
</evidence>
<feature type="transmembrane region" description="Helical" evidence="8">
    <location>
        <begin position="134"/>
        <end position="156"/>
    </location>
</feature>
<dbReference type="GO" id="GO:0022857">
    <property type="term" value="F:transmembrane transporter activity"/>
    <property type="evidence" value="ECO:0007669"/>
    <property type="project" value="InterPro"/>
</dbReference>
<gene>
    <name evidence="10" type="ORF">EV666_11354</name>
</gene>
<dbReference type="CDD" id="cd06550">
    <property type="entry name" value="TM_ABC_iron-siderophores_like"/>
    <property type="match status" value="1"/>
</dbReference>
<dbReference type="Proteomes" id="UP000294881">
    <property type="component" value="Unassembled WGS sequence"/>
</dbReference>
<name>A0A4R2GQW0_9HYPH</name>
<keyword evidence="4" id="KW-1003">Cell membrane</keyword>
<dbReference type="AlphaFoldDB" id="A0A4R2GQW0"/>
<evidence type="ECO:0000256" key="8">
    <source>
        <dbReference type="SAM" id="Phobius"/>
    </source>
</evidence>
<feature type="chain" id="PRO_5020943671" evidence="9">
    <location>
        <begin position="22"/>
        <end position="318"/>
    </location>
</feature>
<evidence type="ECO:0000256" key="2">
    <source>
        <dbReference type="ARBA" id="ARBA00007935"/>
    </source>
</evidence>
<dbReference type="GO" id="GO:0005886">
    <property type="term" value="C:plasma membrane"/>
    <property type="evidence" value="ECO:0007669"/>
    <property type="project" value="UniProtKB-SubCell"/>
</dbReference>
<dbReference type="EMBL" id="SLWL01000013">
    <property type="protein sequence ID" value="TCO11218.1"/>
    <property type="molecule type" value="Genomic_DNA"/>
</dbReference>
<keyword evidence="5 8" id="KW-0812">Transmembrane</keyword>
<evidence type="ECO:0000256" key="5">
    <source>
        <dbReference type="ARBA" id="ARBA00022692"/>
    </source>
</evidence>
<feature type="signal peptide" evidence="9">
    <location>
        <begin position="1"/>
        <end position="21"/>
    </location>
</feature>
<evidence type="ECO:0000256" key="7">
    <source>
        <dbReference type="ARBA" id="ARBA00023136"/>
    </source>
</evidence>
<keyword evidence="11" id="KW-1185">Reference proteome</keyword>
<feature type="transmembrane region" description="Helical" evidence="8">
    <location>
        <begin position="220"/>
        <end position="253"/>
    </location>
</feature>
<keyword evidence="3" id="KW-0813">Transport</keyword>
<feature type="transmembrane region" description="Helical" evidence="8">
    <location>
        <begin position="107"/>
        <end position="128"/>
    </location>
</feature>
<keyword evidence="7 8" id="KW-0472">Membrane</keyword>
<evidence type="ECO:0000256" key="9">
    <source>
        <dbReference type="SAM" id="SignalP"/>
    </source>
</evidence>
<dbReference type="InterPro" id="IPR000522">
    <property type="entry name" value="ABC_transptr_permease_BtuC"/>
</dbReference>
<feature type="transmembrane region" description="Helical" evidence="8">
    <location>
        <begin position="265"/>
        <end position="286"/>
    </location>
</feature>
<reference evidence="10 11" key="1">
    <citation type="submission" date="2019-03" db="EMBL/GenBank/DDBJ databases">
        <title>Genomic Encyclopedia of Type Strains, Phase IV (KMG-IV): sequencing the most valuable type-strain genomes for metagenomic binning, comparative biology and taxonomic classification.</title>
        <authorList>
            <person name="Goeker M."/>
        </authorList>
    </citation>
    <scope>NUCLEOTIDE SEQUENCE [LARGE SCALE GENOMIC DNA]</scope>
    <source>
        <strain evidence="10 11">DSM 22958</strain>
    </source>
</reference>
<sequence length="318" mass="33006">MTRTAAAVAVFLLLAVASLFAGVSDLTPGAVLAGDPAAINLLLTSRAPRTIAVVLAGGSVAIAGLIMQMLARNRFAEPSTSGTVDAASLGMLCATLLLPDMPVIVKMMVAAAFALAGAGLFMGVLARIPLSSPLVTPLVGLMLGNVIGAATSFIAYRYDLLQSLAAWSNGDFSTILRGRYELLWVAFALAALAWFTADRLTVAGLGRDFSVNLGLNYRRVLLFGLSIVAMVTAMVVTTVGMIPFLGLAAPNLASMALGDNMRRAIPLTALLGAGLALACDLLGRLVNYPFEIPIGTMMGVIGSVLFLYLLLGKRFRAG</sequence>
<dbReference type="InterPro" id="IPR037294">
    <property type="entry name" value="ABC_BtuC-like"/>
</dbReference>
<evidence type="ECO:0000313" key="11">
    <source>
        <dbReference type="Proteomes" id="UP000294881"/>
    </source>
</evidence>
<dbReference type="PANTHER" id="PTHR30472">
    <property type="entry name" value="FERRIC ENTEROBACTIN TRANSPORT SYSTEM PERMEASE PROTEIN"/>
    <property type="match status" value="1"/>
</dbReference>
<keyword evidence="9" id="KW-0732">Signal</keyword>
<dbReference type="SUPFAM" id="SSF81345">
    <property type="entry name" value="ABC transporter involved in vitamin B12 uptake, BtuC"/>
    <property type="match status" value="1"/>
</dbReference>
<accession>A0A4R2GQW0</accession>
<keyword evidence="6 8" id="KW-1133">Transmembrane helix</keyword>
<comment type="caution">
    <text evidence="10">The sequence shown here is derived from an EMBL/GenBank/DDBJ whole genome shotgun (WGS) entry which is preliminary data.</text>
</comment>
<dbReference type="GO" id="GO:0033214">
    <property type="term" value="P:siderophore-iron import into cell"/>
    <property type="evidence" value="ECO:0007669"/>
    <property type="project" value="TreeGrafter"/>
</dbReference>
<evidence type="ECO:0000256" key="6">
    <source>
        <dbReference type="ARBA" id="ARBA00022989"/>
    </source>
</evidence>
<dbReference type="OrthoDB" id="9811975at2"/>
<feature type="transmembrane region" description="Helical" evidence="8">
    <location>
        <begin position="49"/>
        <end position="71"/>
    </location>
</feature>
<evidence type="ECO:0000313" key="10">
    <source>
        <dbReference type="EMBL" id="TCO11218.1"/>
    </source>
</evidence>
<dbReference type="Gene3D" id="1.10.3470.10">
    <property type="entry name" value="ABC transporter involved in vitamin B12 uptake, BtuC"/>
    <property type="match status" value="1"/>
</dbReference>
<dbReference type="PANTHER" id="PTHR30472:SF27">
    <property type="entry name" value="PETROBACTIN IMPORT SYSTEM PERMEASE PROTEIN YCLN"/>
    <property type="match status" value="1"/>
</dbReference>
<dbReference type="RefSeq" id="WP_132009302.1">
    <property type="nucleotide sequence ID" value="NZ_JBHUNN010000002.1"/>
</dbReference>
<organism evidence="10 11">
    <name type="scientific">Camelimonas lactis</name>
    <dbReference type="NCBI Taxonomy" id="659006"/>
    <lineage>
        <taxon>Bacteria</taxon>
        <taxon>Pseudomonadati</taxon>
        <taxon>Pseudomonadota</taxon>
        <taxon>Alphaproteobacteria</taxon>
        <taxon>Hyphomicrobiales</taxon>
        <taxon>Chelatococcaceae</taxon>
        <taxon>Camelimonas</taxon>
    </lineage>
</organism>
<feature type="transmembrane region" description="Helical" evidence="8">
    <location>
        <begin position="292"/>
        <end position="311"/>
    </location>
</feature>
<dbReference type="Pfam" id="PF01032">
    <property type="entry name" value="FecCD"/>
    <property type="match status" value="1"/>
</dbReference>
<evidence type="ECO:0000256" key="4">
    <source>
        <dbReference type="ARBA" id="ARBA00022475"/>
    </source>
</evidence>
<comment type="similarity">
    <text evidence="2">Belongs to the binding-protein-dependent transport system permease family. FecCD subfamily.</text>
</comment>
<comment type="subcellular location">
    <subcellularLocation>
        <location evidence="1">Cell membrane</location>
        <topology evidence="1">Multi-pass membrane protein</topology>
    </subcellularLocation>
</comment>